<keyword evidence="1" id="KW-0805">Transcription regulation</keyword>
<evidence type="ECO:0000259" key="5">
    <source>
        <dbReference type="PROSITE" id="PS50949"/>
    </source>
</evidence>
<feature type="region of interest" description="Disordered" evidence="4">
    <location>
        <begin position="1"/>
        <end position="20"/>
    </location>
</feature>
<dbReference type="SMART" id="SM00895">
    <property type="entry name" value="FCD"/>
    <property type="match status" value="1"/>
</dbReference>
<dbReference type="EMBL" id="JAFBCY010000003">
    <property type="protein sequence ID" value="MBM7852486.1"/>
    <property type="molecule type" value="Genomic_DNA"/>
</dbReference>
<dbReference type="Pfam" id="PF07729">
    <property type="entry name" value="FCD"/>
    <property type="match status" value="1"/>
</dbReference>
<dbReference type="Gene3D" id="1.10.10.10">
    <property type="entry name" value="Winged helix-like DNA-binding domain superfamily/Winged helix DNA-binding domain"/>
    <property type="match status" value="1"/>
</dbReference>
<reference evidence="7 8" key="2">
    <citation type="submission" date="2021-01" db="EMBL/GenBank/DDBJ databases">
        <title>Genomic Encyclopedia of Type Strains, Phase IV (KMG-IV): sequencing the most valuable type-strain genomes for metagenomic binning, comparative biology and taxonomic classification.</title>
        <authorList>
            <person name="Goeker M."/>
        </authorList>
    </citation>
    <scope>NUCLEOTIDE SEQUENCE [LARGE SCALE GENOMIC DNA]</scope>
    <source>
        <strain evidence="7 8">DSM 6130</strain>
    </source>
</reference>
<dbReference type="GO" id="GO:0003677">
    <property type="term" value="F:DNA binding"/>
    <property type="evidence" value="ECO:0007669"/>
    <property type="project" value="UniProtKB-KW"/>
</dbReference>
<dbReference type="PANTHER" id="PTHR43537">
    <property type="entry name" value="TRANSCRIPTIONAL REGULATOR, GNTR FAMILY"/>
    <property type="match status" value="1"/>
</dbReference>
<dbReference type="SMART" id="SM00345">
    <property type="entry name" value="HTH_GNTR"/>
    <property type="match status" value="1"/>
</dbReference>
<dbReference type="Proteomes" id="UP000758856">
    <property type="component" value="Unassembled WGS sequence"/>
</dbReference>
<evidence type="ECO:0000256" key="4">
    <source>
        <dbReference type="SAM" id="MobiDB-lite"/>
    </source>
</evidence>
<dbReference type="EMBL" id="BSFF01000003">
    <property type="protein sequence ID" value="GLK56695.1"/>
    <property type="molecule type" value="Genomic_DNA"/>
</dbReference>
<dbReference type="Proteomes" id="UP001143400">
    <property type="component" value="Unassembled WGS sequence"/>
</dbReference>
<reference evidence="6" key="3">
    <citation type="submission" date="2023-01" db="EMBL/GenBank/DDBJ databases">
        <authorList>
            <person name="Sun Q."/>
            <person name="Evtushenko L."/>
        </authorList>
    </citation>
    <scope>NUCLEOTIDE SEQUENCE</scope>
    <source>
        <strain evidence="6">VKM B-1606</strain>
    </source>
</reference>
<evidence type="ECO:0000313" key="7">
    <source>
        <dbReference type="EMBL" id="MBM7852486.1"/>
    </source>
</evidence>
<dbReference type="InterPro" id="IPR011711">
    <property type="entry name" value="GntR_C"/>
</dbReference>
<name>A0A9W6MSD5_9HYPH</name>
<dbReference type="InterPro" id="IPR036388">
    <property type="entry name" value="WH-like_DNA-bd_sf"/>
</dbReference>
<evidence type="ECO:0000313" key="8">
    <source>
        <dbReference type="Proteomes" id="UP000758856"/>
    </source>
</evidence>
<evidence type="ECO:0000313" key="9">
    <source>
        <dbReference type="Proteomes" id="UP001143400"/>
    </source>
</evidence>
<dbReference type="PRINTS" id="PR00035">
    <property type="entry name" value="HTHGNTR"/>
</dbReference>
<dbReference type="AlphaFoldDB" id="A0A9W6MSD5"/>
<dbReference type="GO" id="GO:0003700">
    <property type="term" value="F:DNA-binding transcription factor activity"/>
    <property type="evidence" value="ECO:0007669"/>
    <property type="project" value="InterPro"/>
</dbReference>
<evidence type="ECO:0000256" key="2">
    <source>
        <dbReference type="ARBA" id="ARBA00023125"/>
    </source>
</evidence>
<dbReference type="SUPFAM" id="SSF46785">
    <property type="entry name" value="Winged helix' DNA-binding domain"/>
    <property type="match status" value="1"/>
</dbReference>
<accession>A0A9W6MSD5</accession>
<dbReference type="InterPro" id="IPR008920">
    <property type="entry name" value="TF_FadR/GntR_C"/>
</dbReference>
<protein>
    <submittedName>
        <fullName evidence="7">DNA-binding GntR family transcriptional regulator</fullName>
    </submittedName>
</protein>
<dbReference type="InterPro" id="IPR036390">
    <property type="entry name" value="WH_DNA-bd_sf"/>
</dbReference>
<dbReference type="Gene3D" id="1.20.120.530">
    <property type="entry name" value="GntR ligand-binding domain-like"/>
    <property type="match status" value="1"/>
</dbReference>
<dbReference type="PROSITE" id="PS50949">
    <property type="entry name" value="HTH_GNTR"/>
    <property type="match status" value="1"/>
</dbReference>
<dbReference type="PANTHER" id="PTHR43537:SF50">
    <property type="entry name" value="TRANSCRIPTIONAL REGULATORY PROTEIN"/>
    <property type="match status" value="1"/>
</dbReference>
<sequence length="241" mass="25782">MSDTLRTARQPEPEAAPAGSPLAAHVVERLRDLIVTEELPPGAPLRERALAERLGVSRTPLRDALKALATEGLVTIEPKRGAVVAPFSEAAVAEKLDVLAALEGFAGERAAEAATEAEIAEVRALHHDLLAAFERRDRTAYFHLNQAIHRALVAAARNATLTALHAQLNSQLYAYRWRGSADLTLWTTAIAEHAQLVDLLSRRDAAGLSAALRAHVGSTWRQLRRKGDAGGIPQAGASVGD</sequence>
<keyword evidence="3" id="KW-0804">Transcription</keyword>
<dbReference type="Pfam" id="PF00392">
    <property type="entry name" value="GntR"/>
    <property type="match status" value="1"/>
</dbReference>
<organism evidence="6 9">
    <name type="scientific">Methylopila capsulata</name>
    <dbReference type="NCBI Taxonomy" id="61654"/>
    <lineage>
        <taxon>Bacteria</taxon>
        <taxon>Pseudomonadati</taxon>
        <taxon>Pseudomonadota</taxon>
        <taxon>Alphaproteobacteria</taxon>
        <taxon>Hyphomicrobiales</taxon>
        <taxon>Methylopilaceae</taxon>
        <taxon>Methylopila</taxon>
    </lineage>
</organism>
<dbReference type="RefSeq" id="WP_204950873.1">
    <property type="nucleotide sequence ID" value="NZ_BSFF01000003.1"/>
</dbReference>
<comment type="caution">
    <text evidence="6">The sequence shown here is derived from an EMBL/GenBank/DDBJ whole genome shotgun (WGS) entry which is preliminary data.</text>
</comment>
<keyword evidence="8" id="KW-1185">Reference proteome</keyword>
<gene>
    <name evidence="6" type="ORF">GCM10008170_27140</name>
    <name evidence="7" type="ORF">JOD31_002728</name>
</gene>
<keyword evidence="2 7" id="KW-0238">DNA-binding</keyword>
<reference evidence="6" key="1">
    <citation type="journal article" date="2014" name="Int. J. Syst. Evol. Microbiol.">
        <title>Complete genome sequence of Corynebacterium casei LMG S-19264T (=DSM 44701T), isolated from a smear-ripened cheese.</title>
        <authorList>
            <consortium name="US DOE Joint Genome Institute (JGI-PGF)"/>
            <person name="Walter F."/>
            <person name="Albersmeier A."/>
            <person name="Kalinowski J."/>
            <person name="Ruckert C."/>
        </authorList>
    </citation>
    <scope>NUCLEOTIDE SEQUENCE</scope>
    <source>
        <strain evidence="6">VKM B-1606</strain>
    </source>
</reference>
<dbReference type="CDD" id="cd07377">
    <property type="entry name" value="WHTH_GntR"/>
    <property type="match status" value="1"/>
</dbReference>
<dbReference type="SUPFAM" id="SSF48008">
    <property type="entry name" value="GntR ligand-binding domain-like"/>
    <property type="match status" value="1"/>
</dbReference>
<evidence type="ECO:0000256" key="3">
    <source>
        <dbReference type="ARBA" id="ARBA00023163"/>
    </source>
</evidence>
<dbReference type="InterPro" id="IPR000524">
    <property type="entry name" value="Tscrpt_reg_HTH_GntR"/>
</dbReference>
<evidence type="ECO:0000256" key="1">
    <source>
        <dbReference type="ARBA" id="ARBA00023015"/>
    </source>
</evidence>
<evidence type="ECO:0000313" key="6">
    <source>
        <dbReference type="EMBL" id="GLK56695.1"/>
    </source>
</evidence>
<feature type="domain" description="HTH gntR-type" evidence="5">
    <location>
        <begin position="20"/>
        <end position="87"/>
    </location>
</feature>
<proteinExistence type="predicted"/>